<protein>
    <recommendedName>
        <fullName evidence="4">Gfo/Idh/MocA-like oxidoreductase N-terminal domain-containing protein</fullName>
    </recommendedName>
</protein>
<dbReference type="GO" id="GO:0000166">
    <property type="term" value="F:nucleotide binding"/>
    <property type="evidence" value="ECO:0007669"/>
    <property type="project" value="InterPro"/>
</dbReference>
<dbReference type="PANTHER" id="PTHR43249">
    <property type="entry name" value="UDP-N-ACETYL-2-AMINO-2-DEOXY-D-GLUCURONATE OXIDASE"/>
    <property type="match status" value="1"/>
</dbReference>
<sequence>MDKVRIGLVGCGGMGTRHLYGLQELAQTPFNNVELCAVCDIRRENAELAAKEAERLLGTRPEIFTDLEKMVQTIPDLTAVDVVTDPSVHHQVVCQALDLGMHVMVEKPMAITVRACHKMIEAAKRNNRKLSVAENYRRDASARLVNHLLKTGAIGAPYMALFHSLSGNNTIFITPWRHLKDKGGPIIDMGVHFTDLIRYQLGNIEEVYGDIRLIEPVRKKQESIGDNYTFYQERFKAMASEVPATAEDNSIALFKMESGATVSWIVGLGGYGNYGGQMILGTKGVLKSFGTRGGRATMQLGNQAEMEHQEILTVVDGFYLEPLAEHFFPNKIATDNVDWKIIALEYYELAEAILNDRQIEVDGVEGMKDVAAVYAIFESANAGRTVKMQEVENCQVYDYQKEIDEILGIS</sequence>
<feature type="domain" description="GFO/IDH/MocA-like oxidoreductase" evidence="2">
    <location>
        <begin position="144"/>
        <end position="286"/>
    </location>
</feature>
<dbReference type="InterPro" id="IPR036291">
    <property type="entry name" value="NAD(P)-bd_dom_sf"/>
</dbReference>
<dbReference type="Gene3D" id="3.40.50.720">
    <property type="entry name" value="NAD(P)-binding Rossmann-like Domain"/>
    <property type="match status" value="1"/>
</dbReference>
<reference evidence="3" key="1">
    <citation type="submission" date="2018-05" db="EMBL/GenBank/DDBJ databases">
        <authorList>
            <person name="Lanie J.A."/>
            <person name="Ng W.-L."/>
            <person name="Kazmierczak K.M."/>
            <person name="Andrzejewski T.M."/>
            <person name="Davidsen T.M."/>
            <person name="Wayne K.J."/>
            <person name="Tettelin H."/>
            <person name="Glass J.I."/>
            <person name="Rusch D."/>
            <person name="Podicherti R."/>
            <person name="Tsui H.-C.T."/>
            <person name="Winkler M.E."/>
        </authorList>
    </citation>
    <scope>NUCLEOTIDE SEQUENCE</scope>
</reference>
<dbReference type="EMBL" id="UINC01035217">
    <property type="protein sequence ID" value="SVB27277.1"/>
    <property type="molecule type" value="Genomic_DNA"/>
</dbReference>
<dbReference type="Pfam" id="PF22725">
    <property type="entry name" value="GFO_IDH_MocA_C3"/>
    <property type="match status" value="1"/>
</dbReference>
<accession>A0A382CPR8</accession>
<evidence type="ECO:0000259" key="2">
    <source>
        <dbReference type="Pfam" id="PF22725"/>
    </source>
</evidence>
<dbReference type="InterPro" id="IPR055170">
    <property type="entry name" value="GFO_IDH_MocA-like_dom"/>
</dbReference>
<dbReference type="InterPro" id="IPR052515">
    <property type="entry name" value="Gfo/Idh/MocA_Oxidoreductase"/>
</dbReference>
<gene>
    <name evidence="3" type="ORF">METZ01_LOCUS180131</name>
</gene>
<dbReference type="AlphaFoldDB" id="A0A382CPR8"/>
<dbReference type="PANTHER" id="PTHR43249:SF1">
    <property type="entry name" value="D-GLUCOSIDE 3-DEHYDROGENASE"/>
    <property type="match status" value="1"/>
</dbReference>
<dbReference type="Gene3D" id="3.30.360.10">
    <property type="entry name" value="Dihydrodipicolinate Reductase, domain 2"/>
    <property type="match status" value="1"/>
</dbReference>
<dbReference type="SUPFAM" id="SSF55347">
    <property type="entry name" value="Glyceraldehyde-3-phosphate dehydrogenase-like, C-terminal domain"/>
    <property type="match status" value="1"/>
</dbReference>
<organism evidence="3">
    <name type="scientific">marine metagenome</name>
    <dbReference type="NCBI Taxonomy" id="408172"/>
    <lineage>
        <taxon>unclassified sequences</taxon>
        <taxon>metagenomes</taxon>
        <taxon>ecological metagenomes</taxon>
    </lineage>
</organism>
<evidence type="ECO:0000313" key="3">
    <source>
        <dbReference type="EMBL" id="SVB27277.1"/>
    </source>
</evidence>
<dbReference type="Pfam" id="PF01408">
    <property type="entry name" value="GFO_IDH_MocA"/>
    <property type="match status" value="1"/>
</dbReference>
<evidence type="ECO:0008006" key="4">
    <source>
        <dbReference type="Google" id="ProtNLM"/>
    </source>
</evidence>
<proteinExistence type="predicted"/>
<name>A0A382CPR8_9ZZZZ</name>
<feature type="domain" description="Gfo/Idh/MocA-like oxidoreductase N-terminal" evidence="1">
    <location>
        <begin position="4"/>
        <end position="133"/>
    </location>
</feature>
<evidence type="ECO:0000259" key="1">
    <source>
        <dbReference type="Pfam" id="PF01408"/>
    </source>
</evidence>
<dbReference type="SUPFAM" id="SSF51735">
    <property type="entry name" value="NAD(P)-binding Rossmann-fold domains"/>
    <property type="match status" value="1"/>
</dbReference>
<dbReference type="InterPro" id="IPR000683">
    <property type="entry name" value="Gfo/Idh/MocA-like_OxRdtase_N"/>
</dbReference>